<evidence type="ECO:0000256" key="34">
    <source>
        <dbReference type="ARBA" id="ARBA00077111"/>
    </source>
</evidence>
<dbReference type="SUPFAM" id="SSF75304">
    <property type="entry name" value="Amidase signature (AS) enzymes"/>
    <property type="match status" value="1"/>
</dbReference>
<evidence type="ECO:0000256" key="21">
    <source>
        <dbReference type="ARBA" id="ARBA00051914"/>
    </source>
</evidence>
<evidence type="ECO:0000259" key="37">
    <source>
        <dbReference type="Pfam" id="PF01425"/>
    </source>
</evidence>
<comment type="catalytic activity">
    <reaction evidence="28">
        <text>N-tricosanoyl-taurine + H2O = tricosanoate + taurine</text>
        <dbReference type="Rhea" id="RHEA:63164"/>
        <dbReference type="ChEBI" id="CHEBI:15377"/>
        <dbReference type="ChEBI" id="CHEBI:79007"/>
        <dbReference type="ChEBI" id="CHEBI:146197"/>
        <dbReference type="ChEBI" id="CHEBI:507393"/>
    </reaction>
    <physiologicalReaction direction="left-to-right" evidence="28">
        <dbReference type="Rhea" id="RHEA:63165"/>
    </physiologicalReaction>
</comment>
<evidence type="ECO:0000256" key="31">
    <source>
        <dbReference type="ARBA" id="ARBA00052857"/>
    </source>
</evidence>
<dbReference type="Pfam" id="PF01425">
    <property type="entry name" value="Amidase"/>
    <property type="match status" value="1"/>
</dbReference>
<evidence type="ECO:0000256" key="3">
    <source>
        <dbReference type="ARBA" id="ARBA00012112"/>
    </source>
</evidence>
<evidence type="ECO:0000256" key="10">
    <source>
        <dbReference type="ARBA" id="ARBA00048606"/>
    </source>
</evidence>
<keyword evidence="5" id="KW-0378">Hydrolase</keyword>
<name>F6XEW4_CIOIN</name>
<dbReference type="InterPro" id="IPR020556">
    <property type="entry name" value="Amidase_CS"/>
</dbReference>
<evidence type="ECO:0000256" key="30">
    <source>
        <dbReference type="ARBA" id="ARBA00052818"/>
    </source>
</evidence>
<dbReference type="Proteomes" id="UP000008144">
    <property type="component" value="Chromosome 9"/>
</dbReference>
<comment type="catalytic activity">
    <reaction evidence="31">
        <text>(8Z,11Z,14Z)-eicosatrienamide + H2O = (8Z,11Z,14Z)-eicosatrienoate + NH4(+)</text>
        <dbReference type="Rhea" id="RHEA:62996"/>
        <dbReference type="ChEBI" id="CHEBI:15377"/>
        <dbReference type="ChEBI" id="CHEBI:28938"/>
        <dbReference type="ChEBI" id="CHEBI:71589"/>
        <dbReference type="ChEBI" id="CHEBI:146163"/>
    </reaction>
    <physiologicalReaction direction="left-to-right" evidence="31">
        <dbReference type="Rhea" id="RHEA:62997"/>
    </physiologicalReaction>
</comment>
<organism evidence="38 39">
    <name type="scientific">Ciona intestinalis</name>
    <name type="common">Transparent sea squirt</name>
    <name type="synonym">Ascidia intestinalis</name>
    <dbReference type="NCBI Taxonomy" id="7719"/>
    <lineage>
        <taxon>Eukaryota</taxon>
        <taxon>Metazoa</taxon>
        <taxon>Chordata</taxon>
        <taxon>Tunicata</taxon>
        <taxon>Ascidiacea</taxon>
        <taxon>Phlebobranchia</taxon>
        <taxon>Cionidae</taxon>
        <taxon>Ciona</taxon>
    </lineage>
</organism>
<evidence type="ECO:0000256" key="20">
    <source>
        <dbReference type="ARBA" id="ARBA00051492"/>
    </source>
</evidence>
<evidence type="ECO:0000256" key="18">
    <source>
        <dbReference type="ARBA" id="ARBA00051346"/>
    </source>
</evidence>
<reference evidence="38" key="3">
    <citation type="submission" date="2025-08" db="UniProtKB">
        <authorList>
            <consortium name="Ensembl"/>
        </authorList>
    </citation>
    <scope>IDENTIFICATION</scope>
</reference>
<comment type="catalytic activity">
    <reaction evidence="8">
        <text>(9Z)-octadecenoate + glycine = N-(9Z-octadecenoyl)glycine + H2O</text>
        <dbReference type="Rhea" id="RHEA:51316"/>
        <dbReference type="ChEBI" id="CHEBI:15377"/>
        <dbReference type="ChEBI" id="CHEBI:30823"/>
        <dbReference type="ChEBI" id="CHEBI:57305"/>
        <dbReference type="ChEBI" id="CHEBI:133992"/>
    </reaction>
    <physiologicalReaction direction="right-to-left" evidence="8">
        <dbReference type="Rhea" id="RHEA:51318"/>
    </physiologicalReaction>
</comment>
<evidence type="ECO:0000256" key="23">
    <source>
        <dbReference type="ARBA" id="ARBA00052337"/>
    </source>
</evidence>
<dbReference type="PANTHER" id="PTHR45847:SF6">
    <property type="entry name" value="FATTY ACID AMIDE HYDROLASE"/>
    <property type="match status" value="1"/>
</dbReference>
<comment type="catalytic activity">
    <reaction evidence="11">
        <text>N-(5Z,8Z,11Z,14Z-eicosatetraenoyl)-L-serine + H2O = (5Z,8Z,11Z,14Z)-eicosatetraenoate + L-serine</text>
        <dbReference type="Rhea" id="RHEA:64116"/>
        <dbReference type="ChEBI" id="CHEBI:15377"/>
        <dbReference type="ChEBI" id="CHEBI:32395"/>
        <dbReference type="ChEBI" id="CHEBI:33384"/>
        <dbReference type="ChEBI" id="CHEBI:149697"/>
    </reaction>
    <physiologicalReaction direction="left-to-right" evidence="11">
        <dbReference type="Rhea" id="RHEA:64117"/>
    </physiologicalReaction>
</comment>
<comment type="catalytic activity">
    <reaction evidence="16">
        <text>(5Z,8Z,11Z,14Z)-eicosatetraenamide + H2O = (5Z,8Z,11Z,14Z)-eicosatetraenoate + NH4(+)</text>
        <dbReference type="Rhea" id="RHEA:63016"/>
        <dbReference type="ChEBI" id="CHEBI:15377"/>
        <dbReference type="ChEBI" id="CHEBI:28938"/>
        <dbReference type="ChEBI" id="CHEBI:32395"/>
        <dbReference type="ChEBI" id="CHEBI:137830"/>
    </reaction>
    <physiologicalReaction direction="left-to-right" evidence="16">
        <dbReference type="Rhea" id="RHEA:63017"/>
    </physiologicalReaction>
</comment>
<evidence type="ECO:0000256" key="36">
    <source>
        <dbReference type="ARBA" id="ARBA00077216"/>
    </source>
</evidence>
<keyword evidence="4" id="KW-0597">Phosphoprotein</keyword>
<comment type="catalytic activity">
    <reaction evidence="21">
        <text>N-docosanoyl-taurine + H2O = docosanoate + taurine</text>
        <dbReference type="Rhea" id="RHEA:63156"/>
        <dbReference type="ChEBI" id="CHEBI:15377"/>
        <dbReference type="ChEBI" id="CHEBI:23858"/>
        <dbReference type="ChEBI" id="CHEBI:146196"/>
        <dbReference type="ChEBI" id="CHEBI:507393"/>
    </reaction>
    <physiologicalReaction direction="left-to-right" evidence="21">
        <dbReference type="Rhea" id="RHEA:63157"/>
    </physiologicalReaction>
</comment>
<evidence type="ECO:0000256" key="24">
    <source>
        <dbReference type="ARBA" id="ARBA00052426"/>
    </source>
</evidence>
<reference evidence="38" key="2">
    <citation type="journal article" date="2008" name="Genome Biol.">
        <title>Improved genome assembly and evidence-based global gene model set for the chordate Ciona intestinalis: new insight into intron and operon populations.</title>
        <authorList>
            <person name="Satou Y."/>
            <person name="Mineta K."/>
            <person name="Ogasawara M."/>
            <person name="Sasakura Y."/>
            <person name="Shoguchi E."/>
            <person name="Ueno K."/>
            <person name="Yamada L."/>
            <person name="Matsumoto J."/>
            <person name="Wasserscheid J."/>
            <person name="Dewar K."/>
            <person name="Wiley G.B."/>
            <person name="Macmil S.L."/>
            <person name="Roe B.A."/>
            <person name="Zeller R.W."/>
            <person name="Hastings K.E."/>
            <person name="Lemaire P."/>
            <person name="Lindquist E."/>
            <person name="Endo T."/>
            <person name="Hotta K."/>
            <person name="Inaba K."/>
        </authorList>
    </citation>
    <scope>NUCLEOTIDE SEQUENCE [LARGE SCALE GENOMIC DNA]</scope>
    <source>
        <strain evidence="38">wild type</strain>
    </source>
</reference>
<evidence type="ECO:0000256" key="15">
    <source>
        <dbReference type="ARBA" id="ARBA00050992"/>
    </source>
</evidence>
<comment type="catalytic activity">
    <reaction evidence="1">
        <text>(9Z)-octadecenamide + H2O = (9Z)-octadecenoate + NH4(+)</text>
        <dbReference type="Rhea" id="RHEA:26506"/>
        <dbReference type="ChEBI" id="CHEBI:15377"/>
        <dbReference type="ChEBI" id="CHEBI:28938"/>
        <dbReference type="ChEBI" id="CHEBI:30823"/>
        <dbReference type="ChEBI" id="CHEBI:116314"/>
        <dbReference type="EC" id="3.5.1.99"/>
    </reaction>
    <physiologicalReaction direction="left-to-right" evidence="1">
        <dbReference type="Rhea" id="RHEA:26507"/>
    </physiologicalReaction>
</comment>
<evidence type="ECO:0000256" key="33">
    <source>
        <dbReference type="ARBA" id="ARBA00073178"/>
    </source>
</evidence>
<keyword evidence="39" id="KW-1185">Reference proteome</keyword>
<dbReference type="HOGENOM" id="CLU_009600_9_3_1"/>
<comment type="catalytic activity">
    <reaction evidence="24">
        <text>(9Z,12Z)-octadecadienamide + H2O = (9Z,12Z)-octadecadienoate + NH4(+)</text>
        <dbReference type="Rhea" id="RHEA:63020"/>
        <dbReference type="ChEBI" id="CHEBI:15377"/>
        <dbReference type="ChEBI" id="CHEBI:28938"/>
        <dbReference type="ChEBI" id="CHEBI:30245"/>
        <dbReference type="ChEBI" id="CHEBI:82984"/>
    </reaction>
    <physiologicalReaction direction="left-to-right" evidence="24">
        <dbReference type="Rhea" id="RHEA:63021"/>
    </physiologicalReaction>
</comment>
<accession>F6XEW4</accession>
<evidence type="ECO:0000256" key="19">
    <source>
        <dbReference type="ARBA" id="ARBA00051454"/>
    </source>
</evidence>
<feature type="domain" description="Amidase" evidence="37">
    <location>
        <begin position="2"/>
        <end position="433"/>
    </location>
</feature>
<comment type="catalytic activity">
    <reaction evidence="15">
        <text>N-(15Z-tetracosenoyl)-ethanolamine + H2O = (15Z)-tetracosenoate + ethanolamine</text>
        <dbReference type="Rhea" id="RHEA:63144"/>
        <dbReference type="ChEBI" id="CHEBI:15377"/>
        <dbReference type="ChEBI" id="CHEBI:32392"/>
        <dbReference type="ChEBI" id="CHEBI:57603"/>
        <dbReference type="ChEBI" id="CHEBI:146187"/>
    </reaction>
    <physiologicalReaction direction="left-to-right" evidence="15">
        <dbReference type="Rhea" id="RHEA:63145"/>
    </physiologicalReaction>
</comment>
<evidence type="ECO:0000256" key="17">
    <source>
        <dbReference type="ARBA" id="ARBA00051311"/>
    </source>
</evidence>
<evidence type="ECO:0000256" key="29">
    <source>
        <dbReference type="ARBA" id="ARBA00052709"/>
    </source>
</evidence>
<dbReference type="PANTHER" id="PTHR45847">
    <property type="entry name" value="FATTY ACID AMIDE HYDROLASE"/>
    <property type="match status" value="1"/>
</dbReference>
<comment type="catalytic activity">
    <reaction evidence="26">
        <text>(6Z)-octadecenamide + H2O = (6Z)-octadecenoate + NH4(+)</text>
        <dbReference type="Rhea" id="RHEA:63008"/>
        <dbReference type="ChEBI" id="CHEBI:15377"/>
        <dbReference type="ChEBI" id="CHEBI:28938"/>
        <dbReference type="ChEBI" id="CHEBI:32375"/>
        <dbReference type="ChEBI" id="CHEBI:146168"/>
    </reaction>
    <physiologicalReaction direction="left-to-right" evidence="26">
        <dbReference type="Rhea" id="RHEA:63009"/>
    </physiologicalReaction>
</comment>
<comment type="catalytic activity">
    <reaction evidence="32">
        <text>(15Z)-tetracosenamide + H2O = (15Z)-tetracosenoate + NH4(+)</text>
        <dbReference type="Rhea" id="RHEA:63028"/>
        <dbReference type="ChEBI" id="CHEBI:15377"/>
        <dbReference type="ChEBI" id="CHEBI:28938"/>
        <dbReference type="ChEBI" id="CHEBI:32392"/>
        <dbReference type="ChEBI" id="CHEBI:146166"/>
    </reaction>
    <physiologicalReaction direction="left-to-right" evidence="32">
        <dbReference type="Rhea" id="RHEA:63029"/>
    </physiologicalReaction>
</comment>
<evidence type="ECO:0000256" key="7">
    <source>
        <dbReference type="ARBA" id="ARBA00023098"/>
    </source>
</evidence>
<dbReference type="GeneTree" id="ENSGT00940000167040"/>
<evidence type="ECO:0000256" key="28">
    <source>
        <dbReference type="ARBA" id="ARBA00052634"/>
    </source>
</evidence>
<comment type="catalytic activity">
    <reaction evidence="23">
        <text>(9Z,12Z,15Z)-octadecatrienamide + H2O = (9Z,12Z,15Z)-octadecatrienoate + NH4(+)</text>
        <dbReference type="Rhea" id="RHEA:62976"/>
        <dbReference type="ChEBI" id="CHEBI:15377"/>
        <dbReference type="ChEBI" id="CHEBI:28938"/>
        <dbReference type="ChEBI" id="CHEBI:32387"/>
        <dbReference type="ChEBI" id="CHEBI:142684"/>
    </reaction>
    <physiologicalReaction direction="left-to-right" evidence="23">
        <dbReference type="Rhea" id="RHEA:62977"/>
    </physiologicalReaction>
</comment>
<dbReference type="OMA" id="LAWQEEL"/>
<dbReference type="EC" id="3.5.1.99" evidence="3"/>
<evidence type="ECO:0000256" key="14">
    <source>
        <dbReference type="ARBA" id="ARBA00050766"/>
    </source>
</evidence>
<evidence type="ECO:0000256" key="5">
    <source>
        <dbReference type="ARBA" id="ARBA00022801"/>
    </source>
</evidence>
<comment type="catalytic activity">
    <reaction evidence="20">
        <text>N-tetracosanoyl-taurine + H2O = tetracosanoate + taurine</text>
        <dbReference type="Rhea" id="RHEA:63140"/>
        <dbReference type="ChEBI" id="CHEBI:15377"/>
        <dbReference type="ChEBI" id="CHEBI:31014"/>
        <dbReference type="ChEBI" id="CHEBI:132049"/>
        <dbReference type="ChEBI" id="CHEBI:507393"/>
    </reaction>
    <physiologicalReaction direction="left-to-right" evidence="20">
        <dbReference type="Rhea" id="RHEA:63141"/>
    </physiologicalReaction>
</comment>
<comment type="catalytic activity">
    <reaction evidence="27">
        <text>N-(15Z-tetracosenoyl)-taurine + H2O = (15Z)-tetracosenoate + taurine</text>
        <dbReference type="Rhea" id="RHEA:63160"/>
        <dbReference type="ChEBI" id="CHEBI:15377"/>
        <dbReference type="ChEBI" id="CHEBI:32392"/>
        <dbReference type="ChEBI" id="CHEBI:146198"/>
        <dbReference type="ChEBI" id="CHEBI:507393"/>
    </reaction>
    <physiologicalReaction direction="left-to-right" evidence="27">
        <dbReference type="Rhea" id="RHEA:63161"/>
    </physiologicalReaction>
</comment>
<dbReference type="Ensembl" id="ENSCINT00000011482.3">
    <property type="protein sequence ID" value="ENSCINP00000011482.3"/>
    <property type="gene ID" value="ENSCING00000005542.3"/>
</dbReference>
<comment type="catalytic activity">
    <reaction evidence="13">
        <text>1-O-methyl-(5Z,8Z,11Z,14Z)-eicosatetraenoate + H2O = methanol + (5Z,8Z,11Z,14Z)-eicosatetraenoate + H(+)</text>
        <dbReference type="Rhea" id="RHEA:63052"/>
        <dbReference type="ChEBI" id="CHEBI:15377"/>
        <dbReference type="ChEBI" id="CHEBI:15378"/>
        <dbReference type="ChEBI" id="CHEBI:17790"/>
        <dbReference type="ChEBI" id="CHEBI:32395"/>
        <dbReference type="ChEBI" id="CHEBI:78033"/>
    </reaction>
    <physiologicalReaction direction="left-to-right" evidence="13">
        <dbReference type="Rhea" id="RHEA:63053"/>
    </physiologicalReaction>
</comment>
<keyword evidence="7" id="KW-0443">Lipid metabolism</keyword>
<dbReference type="InterPro" id="IPR052096">
    <property type="entry name" value="Endocannabinoid_amidase"/>
</dbReference>
<dbReference type="GO" id="GO:0009062">
    <property type="term" value="P:fatty acid catabolic process"/>
    <property type="evidence" value="ECO:0000318"/>
    <property type="project" value="GO_Central"/>
</dbReference>
<dbReference type="InterPro" id="IPR023631">
    <property type="entry name" value="Amidase_dom"/>
</dbReference>
<evidence type="ECO:0000256" key="22">
    <source>
        <dbReference type="ARBA" id="ARBA00052289"/>
    </source>
</evidence>
<evidence type="ECO:0000256" key="8">
    <source>
        <dbReference type="ARBA" id="ARBA00047450"/>
    </source>
</evidence>
<evidence type="ECO:0000256" key="32">
    <source>
        <dbReference type="ARBA" id="ARBA00052906"/>
    </source>
</evidence>
<comment type="similarity">
    <text evidence="2">Belongs to the amidase family.</text>
</comment>
<dbReference type="STRING" id="7719.ENSCINP00000011482"/>
<evidence type="ECO:0000256" key="27">
    <source>
        <dbReference type="ARBA" id="ARBA00052514"/>
    </source>
</evidence>
<evidence type="ECO:0000256" key="13">
    <source>
        <dbReference type="ARBA" id="ARBA00050481"/>
    </source>
</evidence>
<evidence type="ECO:0000313" key="39">
    <source>
        <dbReference type="Proteomes" id="UP000008144"/>
    </source>
</evidence>
<reference evidence="39" key="1">
    <citation type="journal article" date="2002" name="Science">
        <title>The draft genome of Ciona intestinalis: insights into chordate and vertebrate origins.</title>
        <authorList>
            <person name="Dehal P."/>
            <person name="Satou Y."/>
            <person name="Campbell R.K."/>
            <person name="Chapman J."/>
            <person name="Degnan B."/>
            <person name="De Tomaso A."/>
            <person name="Davidson B."/>
            <person name="Di Gregorio A."/>
            <person name="Gelpke M."/>
            <person name="Goodstein D.M."/>
            <person name="Harafuji N."/>
            <person name="Hastings K.E."/>
            <person name="Ho I."/>
            <person name="Hotta K."/>
            <person name="Huang W."/>
            <person name="Kawashima T."/>
            <person name="Lemaire P."/>
            <person name="Martinez D."/>
            <person name="Meinertzhagen I.A."/>
            <person name="Necula S."/>
            <person name="Nonaka M."/>
            <person name="Putnam N."/>
            <person name="Rash S."/>
            <person name="Saiga H."/>
            <person name="Satake M."/>
            <person name="Terry A."/>
            <person name="Yamada L."/>
            <person name="Wang H.G."/>
            <person name="Awazu S."/>
            <person name="Azumi K."/>
            <person name="Boore J."/>
            <person name="Branno M."/>
            <person name="Chin-Bow S."/>
            <person name="DeSantis R."/>
            <person name="Doyle S."/>
            <person name="Francino P."/>
            <person name="Keys D.N."/>
            <person name="Haga S."/>
            <person name="Hayashi H."/>
            <person name="Hino K."/>
            <person name="Imai K.S."/>
            <person name="Inaba K."/>
            <person name="Kano S."/>
            <person name="Kobayashi K."/>
            <person name="Kobayashi M."/>
            <person name="Lee B.I."/>
            <person name="Makabe K.W."/>
            <person name="Manohar C."/>
            <person name="Matassi G."/>
            <person name="Medina M."/>
            <person name="Mochizuki Y."/>
            <person name="Mount S."/>
            <person name="Morishita T."/>
            <person name="Miura S."/>
            <person name="Nakayama A."/>
            <person name="Nishizaka S."/>
            <person name="Nomoto H."/>
            <person name="Ohta F."/>
            <person name="Oishi K."/>
            <person name="Rigoutsos I."/>
            <person name="Sano M."/>
            <person name="Sasaki A."/>
            <person name="Sasakura Y."/>
            <person name="Shoguchi E."/>
            <person name="Shin-i T."/>
            <person name="Spagnuolo A."/>
            <person name="Stainier D."/>
            <person name="Suzuki M.M."/>
            <person name="Tassy O."/>
            <person name="Takatori N."/>
            <person name="Tokuoka M."/>
            <person name="Yagi K."/>
            <person name="Yoshizaki F."/>
            <person name="Wada S."/>
            <person name="Zhang C."/>
            <person name="Hyatt P.D."/>
            <person name="Larimer F."/>
            <person name="Detter C."/>
            <person name="Doggett N."/>
            <person name="Glavina T."/>
            <person name="Hawkins T."/>
            <person name="Richardson P."/>
            <person name="Lucas S."/>
            <person name="Kohara Y."/>
            <person name="Levine M."/>
            <person name="Satoh N."/>
            <person name="Rokhsar D.S."/>
        </authorList>
    </citation>
    <scope>NUCLEOTIDE SEQUENCE [LARGE SCALE GENOMIC DNA]</scope>
</reference>
<evidence type="ECO:0000256" key="4">
    <source>
        <dbReference type="ARBA" id="ARBA00022553"/>
    </source>
</evidence>
<comment type="catalytic activity">
    <reaction evidence="19">
        <text>N-octadecanoyl ethanolamine + H2O = octadecanoate + ethanolamine</text>
        <dbReference type="Rhea" id="RHEA:63124"/>
        <dbReference type="ChEBI" id="CHEBI:15377"/>
        <dbReference type="ChEBI" id="CHEBI:25629"/>
        <dbReference type="ChEBI" id="CHEBI:57603"/>
        <dbReference type="ChEBI" id="CHEBI:85299"/>
    </reaction>
    <physiologicalReaction direction="left-to-right" evidence="19">
        <dbReference type="Rhea" id="RHEA:63125"/>
    </physiologicalReaction>
</comment>
<evidence type="ECO:0000256" key="2">
    <source>
        <dbReference type="ARBA" id="ARBA00009199"/>
    </source>
</evidence>
<comment type="catalytic activity">
    <reaction evidence="29">
        <text>N-(5Z,8Z,11Z,14Z)-eicosatetraenoyl-glycine + H2O = (5Z,8Z,11Z,14Z)-eicosatetraenoate + glycine</text>
        <dbReference type="Rhea" id="RHEA:64108"/>
        <dbReference type="ChEBI" id="CHEBI:15377"/>
        <dbReference type="ChEBI" id="CHEBI:32395"/>
        <dbReference type="ChEBI" id="CHEBI:57305"/>
        <dbReference type="ChEBI" id="CHEBI:59002"/>
    </reaction>
    <physiologicalReaction direction="left-to-right" evidence="29">
        <dbReference type="Rhea" id="RHEA:64109"/>
    </physiologicalReaction>
</comment>
<comment type="catalytic activity">
    <reaction evidence="22">
        <text>N-(9Z-octadecenoyl)-taurine + H2O = taurine + (9Z)-octadecenoate</text>
        <dbReference type="Rhea" id="RHEA:63148"/>
        <dbReference type="ChEBI" id="CHEBI:15377"/>
        <dbReference type="ChEBI" id="CHEBI:30823"/>
        <dbReference type="ChEBI" id="CHEBI:146191"/>
        <dbReference type="ChEBI" id="CHEBI:507393"/>
    </reaction>
    <physiologicalReaction direction="left-to-right" evidence="22">
        <dbReference type="Rhea" id="RHEA:63149"/>
    </physiologicalReaction>
</comment>
<evidence type="ECO:0000256" key="6">
    <source>
        <dbReference type="ARBA" id="ARBA00022963"/>
    </source>
</evidence>
<comment type="catalytic activity">
    <reaction evidence="17">
        <text>(11Z)-eicosenamide + H2O = (11Z)-eicosenoate + NH4(+)</text>
        <dbReference type="Rhea" id="RHEA:63120"/>
        <dbReference type="ChEBI" id="CHEBI:15377"/>
        <dbReference type="ChEBI" id="CHEBI:28938"/>
        <dbReference type="ChEBI" id="CHEBI:32426"/>
        <dbReference type="ChEBI" id="CHEBI:146167"/>
    </reaction>
    <physiologicalReaction direction="left-to-right" evidence="17">
        <dbReference type="Rhea" id="RHEA:63121"/>
    </physiologicalReaction>
</comment>
<evidence type="ECO:0000256" key="1">
    <source>
        <dbReference type="ARBA" id="ARBA00000208"/>
    </source>
</evidence>
<comment type="catalytic activity">
    <reaction evidence="10">
        <text>N-(5Z,8Z,11Z,14Z-eicosatetraenoyl)-ethanolamine + H2O = ethanolamine + (5Z,8Z,11Z,14Z)-eicosatetraenoate</text>
        <dbReference type="Rhea" id="RHEA:26136"/>
        <dbReference type="ChEBI" id="CHEBI:2700"/>
        <dbReference type="ChEBI" id="CHEBI:15377"/>
        <dbReference type="ChEBI" id="CHEBI:32395"/>
        <dbReference type="ChEBI" id="CHEBI:57603"/>
        <dbReference type="EC" id="3.5.1.99"/>
    </reaction>
    <physiologicalReaction direction="left-to-right" evidence="10">
        <dbReference type="Rhea" id="RHEA:26137"/>
    </physiologicalReaction>
</comment>
<dbReference type="EMBL" id="EAAA01002880">
    <property type="status" value="NOT_ANNOTATED_CDS"/>
    <property type="molecule type" value="Genomic_DNA"/>
</dbReference>
<reference evidence="38" key="4">
    <citation type="submission" date="2025-09" db="UniProtKB">
        <authorList>
            <consortium name="Ensembl"/>
        </authorList>
    </citation>
    <scope>IDENTIFICATION</scope>
</reference>
<proteinExistence type="inferred from homology"/>
<dbReference type="Gene3D" id="3.90.1300.10">
    <property type="entry name" value="Amidase signature (AS) domain"/>
    <property type="match status" value="1"/>
</dbReference>
<dbReference type="InParanoid" id="F6XEW4"/>
<dbReference type="FunFam" id="3.90.1300.10:FF:000001">
    <property type="entry name" value="Fatty-acid amide hydrolase 1"/>
    <property type="match status" value="1"/>
</dbReference>
<evidence type="ECO:0000256" key="26">
    <source>
        <dbReference type="ARBA" id="ARBA00052512"/>
    </source>
</evidence>
<evidence type="ECO:0000256" key="12">
    <source>
        <dbReference type="ARBA" id="ARBA00050403"/>
    </source>
</evidence>
<comment type="catalytic activity">
    <reaction evidence="14">
        <text>tetradecamide + H2O = tetradecanoate + NH4(+)</text>
        <dbReference type="Rhea" id="RHEA:62992"/>
        <dbReference type="ChEBI" id="CHEBI:15377"/>
        <dbReference type="ChEBI" id="CHEBI:28938"/>
        <dbReference type="ChEBI" id="CHEBI:30807"/>
        <dbReference type="ChEBI" id="CHEBI:137125"/>
    </reaction>
    <physiologicalReaction direction="left-to-right" evidence="14">
        <dbReference type="Rhea" id="RHEA:62993"/>
    </physiologicalReaction>
</comment>
<comment type="catalytic activity">
    <reaction evidence="25">
        <text>N-docosanoyl-ethanolamine + H2O = docosanoate + ethanolamine</text>
        <dbReference type="Rhea" id="RHEA:63128"/>
        <dbReference type="ChEBI" id="CHEBI:15377"/>
        <dbReference type="ChEBI" id="CHEBI:23858"/>
        <dbReference type="ChEBI" id="CHEBI:57603"/>
        <dbReference type="ChEBI" id="CHEBI:146186"/>
    </reaction>
    <physiologicalReaction direction="left-to-right" evidence="25">
        <dbReference type="Rhea" id="RHEA:63129"/>
    </physiologicalReaction>
</comment>
<evidence type="ECO:0000256" key="11">
    <source>
        <dbReference type="ARBA" id="ARBA00050294"/>
    </source>
</evidence>
<evidence type="ECO:0000256" key="35">
    <source>
        <dbReference type="ARBA" id="ARBA00077157"/>
    </source>
</evidence>
<comment type="catalytic activity">
    <reaction evidence="12">
        <text>(11Z,14Z)-eicosadienamide + H2O = (11Z,14Z)-eicosadienoate + NH4(+)</text>
        <dbReference type="Rhea" id="RHEA:63004"/>
        <dbReference type="ChEBI" id="CHEBI:15377"/>
        <dbReference type="ChEBI" id="CHEBI:28938"/>
        <dbReference type="ChEBI" id="CHEBI:77220"/>
        <dbReference type="ChEBI" id="CHEBI:146165"/>
    </reaction>
    <physiologicalReaction direction="left-to-right" evidence="12">
        <dbReference type="Rhea" id="RHEA:63005"/>
    </physiologicalReaction>
</comment>
<comment type="catalytic activity">
    <reaction evidence="18">
        <text>N-(9Z-hexadecenoyl) ethanolamine + H2O = (9Z)-hexadecenoate + ethanolamine</text>
        <dbReference type="Rhea" id="RHEA:35563"/>
        <dbReference type="ChEBI" id="CHEBI:15377"/>
        <dbReference type="ChEBI" id="CHEBI:32372"/>
        <dbReference type="ChEBI" id="CHEBI:57603"/>
        <dbReference type="ChEBI" id="CHEBI:71465"/>
    </reaction>
    <physiologicalReaction direction="left-to-right" evidence="18">
        <dbReference type="Rhea" id="RHEA:35564"/>
    </physiologicalReaction>
</comment>
<comment type="catalytic activity">
    <reaction evidence="30">
        <text>(11Z,14Z,17Z)-eicosatrienamide + H2O = (11Z,14Z,17Z)-eicosatrienoate + NH4(+)</text>
        <dbReference type="Rhea" id="RHEA:63000"/>
        <dbReference type="ChEBI" id="CHEBI:15377"/>
        <dbReference type="ChEBI" id="CHEBI:28938"/>
        <dbReference type="ChEBI" id="CHEBI:77223"/>
        <dbReference type="ChEBI" id="CHEBI:146164"/>
    </reaction>
    <physiologicalReaction direction="left-to-right" evidence="30">
        <dbReference type="Rhea" id="RHEA:63001"/>
    </physiologicalReaction>
</comment>
<sequence length="450" mass="49013">MKLFGLPVSLKECIGVKGMDSTIGYSSLINKPALEDSVIVKVLKSCGAVPFVKTNLVQGMLNFESSNPIFGKTGNPKNVNYTPGGSSSGAGSLVGSGGSVLGFGTDIAGSIRNPAHLCGVCGLKPTMQRLSKIGLQGSLPGQSCLSSCVGPLAQDVDTLVLAMQALSCPLMSQLDKNIPPLPFNDELFQSKLKLRIGYYTNDGYAEPVPAVQRAVLMTKEILEKAGHTLVPFKVPRIEDAMRILSSALFADGGKTCMENLKNDLVDPVNRYLYWRLSCPAFLRPIVKYVVGWGSPRIAKDLMVYGGGDRSVYRLWKIQAETEKYKKEFFTQWQDLDLSAVICPPFPIAAAPIGSVEHTTALTSYCALFNLLNCPCGVIPVTKVSQADTDKLKDHKGNYGDKWDNHNKKVNENSTDMPVGVQFVGLPWMDEICLRLMKEVETQILLQKHES</sequence>
<dbReference type="PROSITE" id="PS00571">
    <property type="entry name" value="AMIDASES"/>
    <property type="match status" value="1"/>
</dbReference>
<evidence type="ECO:0000256" key="25">
    <source>
        <dbReference type="ARBA" id="ARBA00052458"/>
    </source>
</evidence>
<evidence type="ECO:0000313" key="38">
    <source>
        <dbReference type="Ensembl" id="ENSCINP00000011482.3"/>
    </source>
</evidence>
<dbReference type="InterPro" id="IPR036928">
    <property type="entry name" value="AS_sf"/>
</dbReference>
<dbReference type="AlphaFoldDB" id="F6XEW4"/>
<keyword evidence="6" id="KW-0442">Lipid degradation</keyword>
<comment type="catalytic activity">
    <reaction evidence="9">
        <text>N-(9Z-octadecenoyl) ethanolamine + H2O = ethanolamine + (9Z)-octadecenoate</text>
        <dbReference type="Rhea" id="RHEA:45060"/>
        <dbReference type="ChEBI" id="CHEBI:15377"/>
        <dbReference type="ChEBI" id="CHEBI:30823"/>
        <dbReference type="ChEBI" id="CHEBI:57603"/>
        <dbReference type="ChEBI" id="CHEBI:71466"/>
    </reaction>
    <physiologicalReaction direction="left-to-right" evidence="9">
        <dbReference type="Rhea" id="RHEA:45061"/>
    </physiologicalReaction>
</comment>
<evidence type="ECO:0000256" key="9">
    <source>
        <dbReference type="ARBA" id="ARBA00048052"/>
    </source>
</evidence>
<dbReference type="GO" id="GO:0017064">
    <property type="term" value="F:fatty acid amide hydrolase activity"/>
    <property type="evidence" value="ECO:0000318"/>
    <property type="project" value="GO_Central"/>
</dbReference>
<evidence type="ECO:0000256" key="16">
    <source>
        <dbReference type="ARBA" id="ARBA00051200"/>
    </source>
</evidence>
<dbReference type="GO" id="GO:0004040">
    <property type="term" value="F:amidase activity"/>
    <property type="evidence" value="ECO:0000318"/>
    <property type="project" value="GO_Central"/>
</dbReference>
<protein>
    <recommendedName>
        <fullName evidence="33">Fatty-acid amide hydrolase 1</fullName>
        <ecNumber evidence="3">3.5.1.99</ecNumber>
    </recommendedName>
    <alternativeName>
        <fullName evidence="36">Anandamide amidohydrolase 1</fullName>
    </alternativeName>
    <alternativeName>
        <fullName evidence="34">Fatty acid ester hydrolase</fullName>
    </alternativeName>
    <alternativeName>
        <fullName evidence="35">Oleamide hydrolase 1</fullName>
    </alternativeName>
</protein>